<reference evidence="1 2" key="1">
    <citation type="submission" date="2019-08" db="EMBL/GenBank/DDBJ databases">
        <title>Draft genome sequencing and comparative genomics of hatchery-associated Vibrios.</title>
        <authorList>
            <person name="Kehlet-Delgado H."/>
            <person name="Mueller R.S."/>
        </authorList>
    </citation>
    <scope>NUCLEOTIDE SEQUENCE [LARGE SCALE GENOMIC DNA]</scope>
    <source>
        <strain evidence="1 2">00-78-3</strain>
    </source>
</reference>
<evidence type="ECO:0008006" key="3">
    <source>
        <dbReference type="Google" id="ProtNLM"/>
    </source>
</evidence>
<dbReference type="RefSeq" id="WP_171359408.1">
    <property type="nucleotide sequence ID" value="NZ_VTYN01000059.1"/>
</dbReference>
<evidence type="ECO:0000313" key="2">
    <source>
        <dbReference type="Proteomes" id="UP000572072"/>
    </source>
</evidence>
<organism evidence="1 2">
    <name type="scientific">Vibrio rotiferianus</name>
    <dbReference type="NCBI Taxonomy" id="190895"/>
    <lineage>
        <taxon>Bacteria</taxon>
        <taxon>Pseudomonadati</taxon>
        <taxon>Pseudomonadota</taxon>
        <taxon>Gammaproteobacteria</taxon>
        <taxon>Vibrionales</taxon>
        <taxon>Vibrionaceae</taxon>
        <taxon>Vibrio</taxon>
    </lineage>
</organism>
<dbReference type="Proteomes" id="UP000572072">
    <property type="component" value="Unassembled WGS sequence"/>
</dbReference>
<gene>
    <name evidence="1" type="ORF">F0262_24775</name>
</gene>
<proteinExistence type="predicted"/>
<comment type="caution">
    <text evidence="1">The sequence shown here is derived from an EMBL/GenBank/DDBJ whole genome shotgun (WGS) entry which is preliminary data.</text>
</comment>
<sequence length="148" mass="16883">MKDDRLKCPVENDYVQAIGLAAYTFARLEWQVVWCMEKIKPESVHKVVDQEMTAGTIAKRFIDATRNMPKTKDREALKALAQKFMALVQVRNQIMHGKPCTSPDGKQRLTGESVIELNTLEDAADDFVECANKLNEMYYGFLSTYEAK</sequence>
<dbReference type="AlphaFoldDB" id="A0A7Y4E4F9"/>
<name>A0A7Y4E4F9_9VIBR</name>
<dbReference type="EMBL" id="VTYN01000059">
    <property type="protein sequence ID" value="NOH51220.1"/>
    <property type="molecule type" value="Genomic_DNA"/>
</dbReference>
<accession>A0A7Y4E4F9</accession>
<evidence type="ECO:0000313" key="1">
    <source>
        <dbReference type="EMBL" id="NOH51220.1"/>
    </source>
</evidence>
<protein>
    <recommendedName>
        <fullName evidence="3">RiboL-PSP-HEPN domain-containing protein</fullName>
    </recommendedName>
</protein>